<dbReference type="InterPro" id="IPR054765">
    <property type="entry name" value="SLBB_dom"/>
</dbReference>
<evidence type="ECO:0000256" key="9">
    <source>
        <dbReference type="ARBA" id="ARBA00023065"/>
    </source>
</evidence>
<dbReference type="Proteomes" id="UP000194873">
    <property type="component" value="Unassembled WGS sequence"/>
</dbReference>
<dbReference type="PANTHER" id="PTHR33619">
    <property type="entry name" value="POLYSACCHARIDE EXPORT PROTEIN GFCE-RELATED"/>
    <property type="match status" value="1"/>
</dbReference>
<keyword evidence="3" id="KW-0813">Transport</keyword>
<dbReference type="PANTHER" id="PTHR33619:SF3">
    <property type="entry name" value="POLYSACCHARIDE EXPORT PROTEIN GFCE-RELATED"/>
    <property type="match status" value="1"/>
</dbReference>
<dbReference type="InterPro" id="IPR049712">
    <property type="entry name" value="Poly_export"/>
</dbReference>
<feature type="domain" description="Polysaccharide export protein N-terminal" evidence="16">
    <location>
        <begin position="36"/>
        <end position="129"/>
    </location>
</feature>
<keyword evidence="9" id="KW-0406">Ion transport</keyword>
<keyword evidence="4" id="KW-1134">Transmembrane beta strand</keyword>
<evidence type="ECO:0000256" key="4">
    <source>
        <dbReference type="ARBA" id="ARBA00022452"/>
    </source>
</evidence>
<evidence type="ECO:0000256" key="2">
    <source>
        <dbReference type="ARBA" id="ARBA00009450"/>
    </source>
</evidence>
<evidence type="ECO:0000256" key="1">
    <source>
        <dbReference type="ARBA" id="ARBA00004571"/>
    </source>
</evidence>
<dbReference type="Pfam" id="PF22461">
    <property type="entry name" value="SLBB_2"/>
    <property type="match status" value="1"/>
</dbReference>
<protein>
    <submittedName>
        <fullName evidence="18">Sugar transporter</fullName>
    </submittedName>
</protein>
<dbReference type="GO" id="GO:0015159">
    <property type="term" value="F:polysaccharide transmembrane transporter activity"/>
    <property type="evidence" value="ECO:0007669"/>
    <property type="project" value="InterPro"/>
</dbReference>
<dbReference type="AlphaFoldDB" id="A0A243W8J7"/>
<keyword evidence="10" id="KW-0626">Porin</keyword>
<feature type="domain" description="SLBB" evidence="17">
    <location>
        <begin position="135"/>
        <end position="213"/>
    </location>
</feature>
<evidence type="ECO:0000256" key="15">
    <source>
        <dbReference type="SAM" id="Phobius"/>
    </source>
</evidence>
<comment type="subcellular location">
    <subcellularLocation>
        <location evidence="1">Cell outer membrane</location>
        <topology evidence="1">Multi-pass membrane protein</topology>
    </subcellularLocation>
</comment>
<dbReference type="GO" id="GO:0006811">
    <property type="term" value="P:monoatomic ion transport"/>
    <property type="evidence" value="ECO:0007669"/>
    <property type="project" value="UniProtKB-KW"/>
</dbReference>
<keyword evidence="11 15" id="KW-0472">Membrane</keyword>
<keyword evidence="12" id="KW-0564">Palmitate</keyword>
<evidence type="ECO:0000256" key="6">
    <source>
        <dbReference type="ARBA" id="ARBA00022692"/>
    </source>
</evidence>
<evidence type="ECO:0000256" key="3">
    <source>
        <dbReference type="ARBA" id="ARBA00022448"/>
    </source>
</evidence>
<dbReference type="Gene3D" id="3.30.1950.10">
    <property type="entry name" value="wza like domain"/>
    <property type="match status" value="1"/>
</dbReference>
<keyword evidence="14" id="KW-0449">Lipoprotein</keyword>
<evidence type="ECO:0000256" key="7">
    <source>
        <dbReference type="ARBA" id="ARBA00022729"/>
    </source>
</evidence>
<accession>A0A243W8J7</accession>
<dbReference type="Pfam" id="PF02563">
    <property type="entry name" value="Poly_export"/>
    <property type="match status" value="1"/>
</dbReference>
<keyword evidence="15" id="KW-1133">Transmembrane helix</keyword>
<organism evidence="18 19">
    <name type="scientific">Hymenobacter crusticola</name>
    <dbReference type="NCBI Taxonomy" id="1770526"/>
    <lineage>
        <taxon>Bacteria</taxon>
        <taxon>Pseudomonadati</taxon>
        <taxon>Bacteroidota</taxon>
        <taxon>Cytophagia</taxon>
        <taxon>Cytophagales</taxon>
        <taxon>Hymenobacteraceae</taxon>
        <taxon>Hymenobacter</taxon>
    </lineage>
</organism>
<keyword evidence="19" id="KW-1185">Reference proteome</keyword>
<evidence type="ECO:0000256" key="14">
    <source>
        <dbReference type="ARBA" id="ARBA00023288"/>
    </source>
</evidence>
<dbReference type="GO" id="GO:0015288">
    <property type="term" value="F:porin activity"/>
    <property type="evidence" value="ECO:0007669"/>
    <property type="project" value="UniProtKB-KW"/>
</dbReference>
<proteinExistence type="inferred from homology"/>
<dbReference type="EMBL" id="MTSE01000017">
    <property type="protein sequence ID" value="OUJ71252.1"/>
    <property type="molecule type" value="Genomic_DNA"/>
</dbReference>
<keyword evidence="6 15" id="KW-0812">Transmembrane</keyword>
<dbReference type="GO" id="GO:0009279">
    <property type="term" value="C:cell outer membrane"/>
    <property type="evidence" value="ECO:0007669"/>
    <property type="project" value="UniProtKB-SubCell"/>
</dbReference>
<evidence type="ECO:0000256" key="10">
    <source>
        <dbReference type="ARBA" id="ARBA00023114"/>
    </source>
</evidence>
<evidence type="ECO:0000256" key="8">
    <source>
        <dbReference type="ARBA" id="ARBA00023047"/>
    </source>
</evidence>
<comment type="similarity">
    <text evidence="2">Belongs to the BexD/CtrA/VexA family.</text>
</comment>
<reference evidence="18 19" key="1">
    <citation type="submission" date="2017-01" db="EMBL/GenBank/DDBJ databases">
        <title>A new Hymenobacter.</title>
        <authorList>
            <person name="Liang Y."/>
            <person name="Feng F."/>
        </authorList>
    </citation>
    <scope>NUCLEOTIDE SEQUENCE [LARGE SCALE GENOMIC DNA]</scope>
    <source>
        <strain evidence="18">MIMBbqt21</strain>
    </source>
</reference>
<gene>
    <name evidence="18" type="ORF">BXP70_22180</name>
</gene>
<keyword evidence="7" id="KW-0732">Signal</keyword>
<keyword evidence="8" id="KW-0625">Polysaccharide transport</keyword>
<sequence>MICLIFASCTTSRNLIYLSDLKNVREYDEEIKNKVDTKIYPDDLLSITVSSLNPEANILFNNGTIQSGTTNSLAASSKANEGYLVDKNGSINFPVLGKVKLGGLTKEQAIEKMTSEIKNHVKNPIVNIRFINFRITVIGEVTHPSTFTIPNERINIIEALGLAGDMTAYGKRENMLIIREKEGVRSVVKVDLTNKDILNSPYFYLQQNDILYVEPARIKQLQSSSSTFYVPLISAAVSILSLVIIIFK</sequence>
<evidence type="ECO:0000256" key="5">
    <source>
        <dbReference type="ARBA" id="ARBA00022597"/>
    </source>
</evidence>
<evidence type="ECO:0000256" key="13">
    <source>
        <dbReference type="ARBA" id="ARBA00023237"/>
    </source>
</evidence>
<evidence type="ECO:0000313" key="18">
    <source>
        <dbReference type="EMBL" id="OUJ71252.1"/>
    </source>
</evidence>
<keyword evidence="5 18" id="KW-0762">Sugar transport</keyword>
<evidence type="ECO:0000259" key="17">
    <source>
        <dbReference type="Pfam" id="PF22461"/>
    </source>
</evidence>
<name>A0A243W8J7_9BACT</name>
<dbReference type="InterPro" id="IPR003715">
    <property type="entry name" value="Poly_export_N"/>
</dbReference>
<comment type="caution">
    <text evidence="18">The sequence shown here is derived from an EMBL/GenBank/DDBJ whole genome shotgun (WGS) entry which is preliminary data.</text>
</comment>
<dbReference type="OrthoDB" id="662756at2"/>
<evidence type="ECO:0000259" key="16">
    <source>
        <dbReference type="Pfam" id="PF02563"/>
    </source>
</evidence>
<dbReference type="GO" id="GO:0046930">
    <property type="term" value="C:pore complex"/>
    <property type="evidence" value="ECO:0007669"/>
    <property type="project" value="UniProtKB-KW"/>
</dbReference>
<evidence type="ECO:0000313" key="19">
    <source>
        <dbReference type="Proteomes" id="UP000194873"/>
    </source>
</evidence>
<keyword evidence="13" id="KW-0998">Cell outer membrane</keyword>
<evidence type="ECO:0000256" key="12">
    <source>
        <dbReference type="ARBA" id="ARBA00023139"/>
    </source>
</evidence>
<evidence type="ECO:0000256" key="11">
    <source>
        <dbReference type="ARBA" id="ARBA00023136"/>
    </source>
</evidence>
<feature type="transmembrane region" description="Helical" evidence="15">
    <location>
        <begin position="228"/>
        <end position="247"/>
    </location>
</feature>